<name>T5LTJ4_9BURK</name>
<dbReference type="AlphaFoldDB" id="T5LTJ4"/>
<accession>T5LTJ4</accession>
<reference evidence="1" key="1">
    <citation type="submission" date="2011-10" db="EMBL/GenBank/DDBJ databases">
        <title>The Genome Sequence of Oxalobacter formigenes HOxBLS.</title>
        <authorList>
            <consortium name="The Broad Institute Genome Sequencing Platform"/>
            <person name="Earl A."/>
            <person name="Ward D."/>
            <person name="Feldgarden M."/>
            <person name="Gevers D."/>
            <person name="Allison M.J."/>
            <person name="Humphrey S."/>
            <person name="Young S.K."/>
            <person name="Zeng Q."/>
            <person name="Gargeya S."/>
            <person name="Fitzgerald M."/>
            <person name="Haas B."/>
            <person name="Abouelleil A."/>
            <person name="Alvarado L."/>
            <person name="Arachchi H.M."/>
            <person name="Berlin A."/>
            <person name="Brown A."/>
            <person name="Chapman S.B."/>
            <person name="Chen Z."/>
            <person name="Dunbar C."/>
            <person name="Freedman E."/>
            <person name="Gearin G."/>
            <person name="Goldberg J."/>
            <person name="Griggs A."/>
            <person name="Gujja S."/>
            <person name="Heiman D."/>
            <person name="Howarth C."/>
            <person name="Larson L."/>
            <person name="Lui A."/>
            <person name="MacDonald P.J.P."/>
            <person name="Montmayeur A."/>
            <person name="Murphy C."/>
            <person name="Neiman D."/>
            <person name="Pearson M."/>
            <person name="Priest M."/>
            <person name="Roberts A."/>
            <person name="Saif S."/>
            <person name="Shea T."/>
            <person name="Shenoy N."/>
            <person name="Sisk P."/>
            <person name="Stolte C."/>
            <person name="Sykes S."/>
            <person name="Wortman J."/>
            <person name="Nusbaum C."/>
            <person name="Birren B."/>
        </authorList>
    </citation>
    <scope>NUCLEOTIDE SEQUENCE [LARGE SCALE GENOMIC DNA]</scope>
    <source>
        <strain evidence="1">HOxBLS</strain>
    </source>
</reference>
<evidence type="ECO:0000313" key="2">
    <source>
        <dbReference type="Proteomes" id="UP000003973"/>
    </source>
</evidence>
<proteinExistence type="predicted"/>
<evidence type="ECO:0000313" key="1">
    <source>
        <dbReference type="EMBL" id="EQM95344.1"/>
    </source>
</evidence>
<sequence length="186" mass="20498">MVNGTDCARPVSRESGNGFQKWAAQRAERSSLIALPVTGSDGWPAGIQNYRQEFTGHLPESGTMSVTRDVSGINRAPGLPVFLPRSHTCQLPGSLVTGEERQETGMKKSLLAKNGRFSEIQVLRFLRNIRNFSQADADSAGRKTSFANSWGWRPEGPVFFLICRPASGHLPPDFRTFVPVYSRSES</sequence>
<gene>
    <name evidence="1" type="ORF">OFAG_02362</name>
</gene>
<dbReference type="Proteomes" id="UP000003973">
    <property type="component" value="Unassembled WGS sequence"/>
</dbReference>
<comment type="caution">
    <text evidence="1">The sequence shown here is derived from an EMBL/GenBank/DDBJ whole genome shotgun (WGS) entry which is preliminary data.</text>
</comment>
<dbReference type="EMBL" id="ACDP02000001">
    <property type="protein sequence ID" value="EQM95344.1"/>
    <property type="molecule type" value="Genomic_DNA"/>
</dbReference>
<protein>
    <submittedName>
        <fullName evidence="1">Uncharacterized protein</fullName>
    </submittedName>
</protein>
<dbReference type="HOGENOM" id="CLU_1453100_0_0_4"/>
<organism evidence="1 2">
    <name type="scientific">Oxalobacter paraformigenes</name>
    <dbReference type="NCBI Taxonomy" id="556268"/>
    <lineage>
        <taxon>Bacteria</taxon>
        <taxon>Pseudomonadati</taxon>
        <taxon>Pseudomonadota</taxon>
        <taxon>Betaproteobacteria</taxon>
        <taxon>Burkholderiales</taxon>
        <taxon>Oxalobacteraceae</taxon>
        <taxon>Oxalobacter</taxon>
    </lineage>
</organism>
<keyword evidence="2" id="KW-1185">Reference proteome</keyword>